<dbReference type="Proteomes" id="UP000593567">
    <property type="component" value="Unassembled WGS sequence"/>
</dbReference>
<dbReference type="EMBL" id="VXIV02002437">
    <property type="protein sequence ID" value="KAF6025670.1"/>
    <property type="molecule type" value="Genomic_DNA"/>
</dbReference>
<evidence type="ECO:0000313" key="2">
    <source>
        <dbReference type="EMBL" id="KAF6025670.1"/>
    </source>
</evidence>
<evidence type="ECO:0000313" key="3">
    <source>
        <dbReference type="Proteomes" id="UP000593567"/>
    </source>
</evidence>
<feature type="compositionally biased region" description="Polar residues" evidence="1">
    <location>
        <begin position="80"/>
        <end position="111"/>
    </location>
</feature>
<evidence type="ECO:0000256" key="1">
    <source>
        <dbReference type="SAM" id="MobiDB-lite"/>
    </source>
</evidence>
<feature type="region of interest" description="Disordered" evidence="1">
    <location>
        <begin position="80"/>
        <end position="134"/>
    </location>
</feature>
<keyword evidence="3" id="KW-1185">Reference proteome</keyword>
<accession>A0A7J7JHD6</accession>
<name>A0A7J7JHD6_BUGNE</name>
<sequence length="166" mass="18278">MLLCLWVPPVQHPAAAAACKKKISYTPDQLSKFVSIDICPPMTVAQARECIPILEQKLVNLQTDIPVRVTLTEISQSNDYSENSQYNGTVSTEGTDVNLEPSSQSSNNMQELESEQPDDQSDKASLSKQISNTSDEDTLDSITYKLSVLEGLCHIEDIKTKDNCIA</sequence>
<protein>
    <submittedName>
        <fullName evidence="2">Uncharacterized protein</fullName>
    </submittedName>
</protein>
<feature type="compositionally biased region" description="Polar residues" evidence="1">
    <location>
        <begin position="123"/>
        <end position="133"/>
    </location>
</feature>
<organism evidence="2 3">
    <name type="scientific">Bugula neritina</name>
    <name type="common">Brown bryozoan</name>
    <name type="synonym">Sertularia neritina</name>
    <dbReference type="NCBI Taxonomy" id="10212"/>
    <lineage>
        <taxon>Eukaryota</taxon>
        <taxon>Metazoa</taxon>
        <taxon>Spiralia</taxon>
        <taxon>Lophotrochozoa</taxon>
        <taxon>Bryozoa</taxon>
        <taxon>Gymnolaemata</taxon>
        <taxon>Cheilostomatida</taxon>
        <taxon>Flustrina</taxon>
        <taxon>Buguloidea</taxon>
        <taxon>Bugulidae</taxon>
        <taxon>Bugula</taxon>
    </lineage>
</organism>
<gene>
    <name evidence="2" type="ORF">EB796_015921</name>
</gene>
<reference evidence="2" key="1">
    <citation type="submission" date="2020-06" db="EMBL/GenBank/DDBJ databases">
        <title>Draft genome of Bugula neritina, a colonial animal packing powerful symbionts and potential medicines.</title>
        <authorList>
            <person name="Rayko M."/>
        </authorList>
    </citation>
    <scope>NUCLEOTIDE SEQUENCE [LARGE SCALE GENOMIC DNA]</scope>
    <source>
        <strain evidence="2">Kwan_BN1</strain>
    </source>
</reference>
<proteinExistence type="predicted"/>
<comment type="caution">
    <text evidence="2">The sequence shown here is derived from an EMBL/GenBank/DDBJ whole genome shotgun (WGS) entry which is preliminary data.</text>
</comment>
<dbReference type="AlphaFoldDB" id="A0A7J7JHD6"/>